<proteinExistence type="predicted"/>
<evidence type="ECO:0000313" key="1">
    <source>
        <dbReference type="EMBL" id="CAD8903790.1"/>
    </source>
</evidence>
<dbReference type="Pfam" id="PF18143">
    <property type="entry name" value="HAD_SAK_2"/>
    <property type="match status" value="1"/>
</dbReference>
<accession>A0A7S1C1Y3</accession>
<sequence>MRVIFLDIDGVMLPFGSGREACDGTFSDVALAALSRILEETGAEICLSSTWRCAGGQREILRQFGEYGRRRPSPLTKIAAHGFKHTTSLTNHTFRQHEIYAWVIEQQPGKIESWCALDDEELVSCDEIDGGGEYNARHKPAFAPRAIKTESHVGLTDEKASAAIAALFLPFQT</sequence>
<evidence type="ECO:0008006" key="2">
    <source>
        <dbReference type="Google" id="ProtNLM"/>
    </source>
</evidence>
<reference evidence="1" key="1">
    <citation type="submission" date="2021-01" db="EMBL/GenBank/DDBJ databases">
        <authorList>
            <person name="Corre E."/>
            <person name="Pelletier E."/>
            <person name="Niang G."/>
            <person name="Scheremetjew M."/>
            <person name="Finn R."/>
            <person name="Kale V."/>
            <person name="Holt S."/>
            <person name="Cochrane G."/>
            <person name="Meng A."/>
            <person name="Brown T."/>
            <person name="Cohen L."/>
        </authorList>
    </citation>
    <scope>NUCLEOTIDE SEQUENCE</scope>
    <source>
        <strain evidence="1">308</strain>
    </source>
</reference>
<dbReference type="AlphaFoldDB" id="A0A7S1C1Y3"/>
<protein>
    <recommendedName>
        <fullName evidence="2">FCP1 homology domain-containing protein</fullName>
    </recommendedName>
</protein>
<dbReference type="EMBL" id="HBFR01042407">
    <property type="protein sequence ID" value="CAD8903790.1"/>
    <property type="molecule type" value="Transcribed_RNA"/>
</dbReference>
<gene>
    <name evidence="1" type="ORF">CHYS00102_LOCUS31010</name>
</gene>
<organism evidence="1">
    <name type="scientific">Corethron hystrix</name>
    <dbReference type="NCBI Taxonomy" id="216773"/>
    <lineage>
        <taxon>Eukaryota</taxon>
        <taxon>Sar</taxon>
        <taxon>Stramenopiles</taxon>
        <taxon>Ochrophyta</taxon>
        <taxon>Bacillariophyta</taxon>
        <taxon>Coscinodiscophyceae</taxon>
        <taxon>Corethrophycidae</taxon>
        <taxon>Corethrales</taxon>
        <taxon>Corethraceae</taxon>
        <taxon>Corethron</taxon>
    </lineage>
</organism>
<name>A0A7S1C1Y3_9STRA</name>